<keyword evidence="1" id="KW-0805">Transcription regulation</keyword>
<dbReference type="PANTHER" id="PTHR30055">
    <property type="entry name" value="HTH-TYPE TRANSCRIPTIONAL REGULATOR RUTR"/>
    <property type="match status" value="1"/>
</dbReference>
<dbReference type="InterPro" id="IPR001647">
    <property type="entry name" value="HTH_TetR"/>
</dbReference>
<dbReference type="RefSeq" id="WP_005943313.1">
    <property type="nucleotide sequence ID" value="NZ_ATVK01000062.1"/>
</dbReference>
<organism evidence="6 7">
    <name type="scientific">Gordonia hirsuta DSM 44140 = NBRC 16056</name>
    <dbReference type="NCBI Taxonomy" id="1121927"/>
    <lineage>
        <taxon>Bacteria</taxon>
        <taxon>Bacillati</taxon>
        <taxon>Actinomycetota</taxon>
        <taxon>Actinomycetes</taxon>
        <taxon>Mycobacteriales</taxon>
        <taxon>Gordoniaceae</taxon>
        <taxon>Gordonia</taxon>
    </lineage>
</organism>
<sequence>MGTRSEKARRALMDAAEELFAEQGVEAVSNRSITEHAGAANHSAVTYHFGSRDQLIVALLRRHIDEVDAIRAELSPRLDQTTDLRTVIAHWVLPNIQVLQSRPAPTWRARFLFQVRALSSTRELIEQTAVDHPGSGELAASLTALLHDIPQPILRARSQILASTVLGVCAQYEGQIAEGRQEGTWNELGVFLIDAIVGMIAAPVTEPGHYDFPWASPDI</sequence>
<keyword evidence="3" id="KW-0804">Transcription</keyword>
<feature type="DNA-binding region" description="H-T-H motif" evidence="4">
    <location>
        <begin position="30"/>
        <end position="49"/>
    </location>
</feature>
<evidence type="ECO:0000256" key="4">
    <source>
        <dbReference type="PROSITE-ProRule" id="PRU00335"/>
    </source>
</evidence>
<dbReference type="PANTHER" id="PTHR30055:SF234">
    <property type="entry name" value="HTH-TYPE TRANSCRIPTIONAL REGULATOR BETI"/>
    <property type="match status" value="1"/>
</dbReference>
<evidence type="ECO:0000256" key="3">
    <source>
        <dbReference type="ARBA" id="ARBA00023163"/>
    </source>
</evidence>
<dbReference type="GO" id="GO:0003700">
    <property type="term" value="F:DNA-binding transcription factor activity"/>
    <property type="evidence" value="ECO:0007669"/>
    <property type="project" value="TreeGrafter"/>
</dbReference>
<dbReference type="OrthoDB" id="2356263at2"/>
<dbReference type="InterPro" id="IPR050109">
    <property type="entry name" value="HTH-type_TetR-like_transc_reg"/>
</dbReference>
<keyword evidence="2 4" id="KW-0238">DNA-binding</keyword>
<evidence type="ECO:0000313" key="7">
    <source>
        <dbReference type="Proteomes" id="UP000053405"/>
    </source>
</evidence>
<dbReference type="EMBL" id="BANT01000046">
    <property type="protein sequence ID" value="GAC58691.1"/>
    <property type="molecule type" value="Genomic_DNA"/>
</dbReference>
<dbReference type="PROSITE" id="PS50977">
    <property type="entry name" value="HTH_TETR_2"/>
    <property type="match status" value="1"/>
</dbReference>
<protein>
    <submittedName>
        <fullName evidence="6">Putative TetR family transcriptional regulator</fullName>
    </submittedName>
</protein>
<evidence type="ECO:0000256" key="1">
    <source>
        <dbReference type="ARBA" id="ARBA00023015"/>
    </source>
</evidence>
<evidence type="ECO:0000313" key="6">
    <source>
        <dbReference type="EMBL" id="GAC58691.1"/>
    </source>
</evidence>
<evidence type="ECO:0000259" key="5">
    <source>
        <dbReference type="PROSITE" id="PS50977"/>
    </source>
</evidence>
<keyword evidence="7" id="KW-1185">Reference proteome</keyword>
<reference evidence="6 7" key="1">
    <citation type="submission" date="2012-12" db="EMBL/GenBank/DDBJ databases">
        <title>Whole genome shotgun sequence of Gordonia hirsuta NBRC 16056.</title>
        <authorList>
            <person name="Isaki-Nakamura S."/>
            <person name="Hosoyama A."/>
            <person name="Tsuchikane K."/>
            <person name="Katsumata H."/>
            <person name="Baba S."/>
            <person name="Yamazaki S."/>
            <person name="Fujita N."/>
        </authorList>
    </citation>
    <scope>NUCLEOTIDE SEQUENCE [LARGE SCALE GENOMIC DNA]</scope>
    <source>
        <strain evidence="6 7">NBRC 16056</strain>
    </source>
</reference>
<dbReference type="Proteomes" id="UP000053405">
    <property type="component" value="Unassembled WGS sequence"/>
</dbReference>
<feature type="domain" description="HTH tetR-type" evidence="5">
    <location>
        <begin position="6"/>
        <end position="67"/>
    </location>
</feature>
<evidence type="ECO:0000256" key="2">
    <source>
        <dbReference type="ARBA" id="ARBA00023125"/>
    </source>
</evidence>
<gene>
    <name evidence="6" type="ORF">GOHSU_46_00120</name>
</gene>
<dbReference type="STRING" id="1121927.GOHSU_46_00120"/>
<dbReference type="SUPFAM" id="SSF46689">
    <property type="entry name" value="Homeodomain-like"/>
    <property type="match status" value="1"/>
</dbReference>
<dbReference type="Pfam" id="PF00440">
    <property type="entry name" value="TetR_N"/>
    <property type="match status" value="1"/>
</dbReference>
<proteinExistence type="predicted"/>
<dbReference type="AlphaFoldDB" id="L7LD57"/>
<dbReference type="eggNOG" id="COG1309">
    <property type="taxonomic scope" value="Bacteria"/>
</dbReference>
<accession>L7LD57</accession>
<dbReference type="Gene3D" id="1.10.357.10">
    <property type="entry name" value="Tetracycline Repressor, domain 2"/>
    <property type="match status" value="1"/>
</dbReference>
<dbReference type="InterPro" id="IPR009057">
    <property type="entry name" value="Homeodomain-like_sf"/>
</dbReference>
<name>L7LD57_9ACTN</name>
<comment type="caution">
    <text evidence="6">The sequence shown here is derived from an EMBL/GenBank/DDBJ whole genome shotgun (WGS) entry which is preliminary data.</text>
</comment>
<dbReference type="GO" id="GO:0000976">
    <property type="term" value="F:transcription cis-regulatory region binding"/>
    <property type="evidence" value="ECO:0007669"/>
    <property type="project" value="TreeGrafter"/>
</dbReference>